<dbReference type="InterPro" id="IPR018060">
    <property type="entry name" value="HTH_AraC"/>
</dbReference>
<evidence type="ECO:0000259" key="9">
    <source>
        <dbReference type="PROSITE" id="PS50983"/>
    </source>
</evidence>
<dbReference type="Proteomes" id="UP000618943">
    <property type="component" value="Unassembled WGS sequence"/>
</dbReference>
<evidence type="ECO:0000256" key="7">
    <source>
        <dbReference type="ARBA" id="ARBA00023163"/>
    </source>
</evidence>
<evidence type="ECO:0000256" key="5">
    <source>
        <dbReference type="ARBA" id="ARBA00023015"/>
    </source>
</evidence>
<dbReference type="InterPro" id="IPR009057">
    <property type="entry name" value="Homeodomain-like_sf"/>
</dbReference>
<dbReference type="SUPFAM" id="SSF53807">
    <property type="entry name" value="Helical backbone' metal receptor"/>
    <property type="match status" value="1"/>
</dbReference>
<comment type="similarity">
    <text evidence="2">Belongs to the bacterial solute-binding protein 8 family.</text>
</comment>
<dbReference type="RefSeq" id="WP_200749338.1">
    <property type="nucleotide sequence ID" value="NZ_JAEOAH010000017.1"/>
</dbReference>
<keyword evidence="5" id="KW-0805">Transcription regulation</keyword>
<dbReference type="Gene3D" id="3.40.50.1980">
    <property type="entry name" value="Nitrogenase molybdenum iron protein domain"/>
    <property type="match status" value="2"/>
</dbReference>
<dbReference type="Pfam" id="PF12833">
    <property type="entry name" value="HTH_18"/>
    <property type="match status" value="1"/>
</dbReference>
<proteinExistence type="inferred from homology"/>
<dbReference type="EMBL" id="JAEOAH010000017">
    <property type="protein sequence ID" value="MBK3495719.1"/>
    <property type="molecule type" value="Genomic_DNA"/>
</dbReference>
<dbReference type="SMART" id="SM00342">
    <property type="entry name" value="HTH_ARAC"/>
    <property type="match status" value="1"/>
</dbReference>
<dbReference type="InterPro" id="IPR018062">
    <property type="entry name" value="HTH_AraC-typ_CS"/>
</dbReference>
<reference evidence="10 11" key="1">
    <citation type="submission" date="2020-12" db="EMBL/GenBank/DDBJ databases">
        <title>YIM B01967 draft genome.</title>
        <authorList>
            <person name="Yan X."/>
        </authorList>
    </citation>
    <scope>NUCLEOTIDE SEQUENCE [LARGE SCALE GENOMIC DNA]</scope>
    <source>
        <strain evidence="10 11">YIM B01967</strain>
    </source>
</reference>
<dbReference type="PANTHER" id="PTHR30532">
    <property type="entry name" value="IRON III DICITRATE-BINDING PERIPLASMIC PROTEIN"/>
    <property type="match status" value="1"/>
</dbReference>
<evidence type="ECO:0000256" key="6">
    <source>
        <dbReference type="ARBA" id="ARBA00023125"/>
    </source>
</evidence>
<evidence type="ECO:0000256" key="3">
    <source>
        <dbReference type="ARBA" id="ARBA00022448"/>
    </source>
</evidence>
<comment type="caution">
    <text evidence="10">The sequence shown here is derived from an EMBL/GenBank/DDBJ whole genome shotgun (WGS) entry which is preliminary data.</text>
</comment>
<keyword evidence="6" id="KW-0238">DNA-binding</keyword>
<evidence type="ECO:0000256" key="1">
    <source>
        <dbReference type="ARBA" id="ARBA00004196"/>
    </source>
</evidence>
<comment type="subcellular location">
    <subcellularLocation>
        <location evidence="1">Cell envelope</location>
    </subcellularLocation>
</comment>
<feature type="domain" description="HTH araC/xylS-type" evidence="8">
    <location>
        <begin position="169"/>
        <end position="267"/>
    </location>
</feature>
<accession>A0ABS1H8U0</accession>
<dbReference type="PANTHER" id="PTHR30532:SF26">
    <property type="entry name" value="IRON(3+)-HYDROXAMATE-BINDING PROTEIN FHUD"/>
    <property type="match status" value="1"/>
</dbReference>
<dbReference type="PROSITE" id="PS00041">
    <property type="entry name" value="HTH_ARAC_FAMILY_1"/>
    <property type="match status" value="1"/>
</dbReference>
<dbReference type="Pfam" id="PF01497">
    <property type="entry name" value="Peripla_BP_2"/>
    <property type="match status" value="1"/>
</dbReference>
<evidence type="ECO:0000313" key="10">
    <source>
        <dbReference type="EMBL" id="MBK3495719.1"/>
    </source>
</evidence>
<organism evidence="10 11">
    <name type="scientific">Viridibacillus soli</name>
    <dbReference type="NCBI Taxonomy" id="2798301"/>
    <lineage>
        <taxon>Bacteria</taxon>
        <taxon>Bacillati</taxon>
        <taxon>Bacillota</taxon>
        <taxon>Bacilli</taxon>
        <taxon>Bacillales</taxon>
        <taxon>Caryophanaceae</taxon>
        <taxon>Viridibacillus</taxon>
    </lineage>
</organism>
<keyword evidence="3" id="KW-0813">Transport</keyword>
<evidence type="ECO:0000256" key="2">
    <source>
        <dbReference type="ARBA" id="ARBA00008814"/>
    </source>
</evidence>
<gene>
    <name evidence="10" type="ORF">JFL43_12815</name>
</gene>
<protein>
    <submittedName>
        <fullName evidence="10">AraC family transcriptional regulator</fullName>
    </submittedName>
</protein>
<evidence type="ECO:0000259" key="8">
    <source>
        <dbReference type="PROSITE" id="PS01124"/>
    </source>
</evidence>
<dbReference type="InterPro" id="IPR051313">
    <property type="entry name" value="Bact_iron-sidero_bind"/>
</dbReference>
<dbReference type="PROSITE" id="PS01124">
    <property type="entry name" value="HTH_ARAC_FAMILY_2"/>
    <property type="match status" value="1"/>
</dbReference>
<evidence type="ECO:0000256" key="4">
    <source>
        <dbReference type="ARBA" id="ARBA00022729"/>
    </source>
</evidence>
<name>A0ABS1H8U0_9BACL</name>
<dbReference type="InterPro" id="IPR002491">
    <property type="entry name" value="ABC_transptr_periplasmic_BD"/>
</dbReference>
<keyword evidence="11" id="KW-1185">Reference proteome</keyword>
<sequence>MAKNAGHIKLINVLKDIKITKINHTDILVFNGIKSPTLIFVVKGEAEAYLNEVVSSIREGNLICIHPGSLLRMRNRLSDNVFQYYQIAVEQYELTSILDNELKYHLQNNYLPQSGFLTEKLPQRAFIIMKELMECFSSMEENDQIHYLLKELLELYLLTDTRHTNTVFSSTCAYIDEHYHEKITRSFMAEMIGYNPRYFSSFFKKQMGWNFSDYLAYVRVNKAKEYLLTSNAPLNDIAYKVGYADGSSLSKKFKSLVGMSPSDFRLKRKPERIIALQFLGDMLALGIKPIASTDEVLNDSQLLQTDLSGVVDVGKVPLDELAADLIIVPTYYYYANPERIGQMEKIAPVLMVNWGNRDLLKELRFFGELLGREQKAEDWIAAFKEKVEQSKQRIEKLKKRNETVALYEFWDDQYIRIWDRTARAAYNLYDMLEITAPERIQREVLDAQNHLVIPEDRLPEYAADHMFIVACEKSGYLQSLKKTIENHPVWKSIPAVQKQQIYFLKQEEFRFCEAYALEKQLEIQVRHLLKETSETDYLTYENTDLLTSTINE</sequence>
<dbReference type="SUPFAM" id="SSF46689">
    <property type="entry name" value="Homeodomain-like"/>
    <property type="match status" value="2"/>
</dbReference>
<keyword evidence="4" id="KW-0732">Signal</keyword>
<dbReference type="Gene3D" id="1.10.10.60">
    <property type="entry name" value="Homeodomain-like"/>
    <property type="match status" value="2"/>
</dbReference>
<keyword evidence="7" id="KW-0804">Transcription</keyword>
<feature type="domain" description="Fe/B12 periplasmic-binding" evidence="9">
    <location>
        <begin position="272"/>
        <end position="532"/>
    </location>
</feature>
<dbReference type="PROSITE" id="PS50983">
    <property type="entry name" value="FE_B12_PBP"/>
    <property type="match status" value="1"/>
</dbReference>
<evidence type="ECO:0000313" key="11">
    <source>
        <dbReference type="Proteomes" id="UP000618943"/>
    </source>
</evidence>